<evidence type="ECO:0000259" key="12">
    <source>
        <dbReference type="Pfam" id="PF07730"/>
    </source>
</evidence>
<keyword evidence="8" id="KW-0902">Two-component regulatory system</keyword>
<sequence>MAVTDATGRGDRAPGQGETGPTGTAAQARLSGRISARFREFLHDPVNSVRRKIEDSSYDYPASVVYTADGAMIITAIAAAALRHDYFATTLPFVAVAILVLCYPIIFLFDLEPHPVVLAGSAMTAAAIFLAQPVSPDCAPLVLTVVVGEVAAIAPKKISIAATLAAMLQLVVFAAMGNVDGGLPMYLVGVVLGWMVGLMLQFQRRFLYQERENQEIRAIRAADEERRRIAREVHDVIAHSLSVTMLHLTAARHALQTDRDVDEAVDALTDAERLGRQAMSDIRRTVGLLDQRPSSSTPEPGLDDIDGLVTDFVRAGLPVDCTITGDTAAVSATTGLALYRISQESLANVAKHAPGAEVVLRIEVTEAAVTATVINTLPGWTVHRGGGMGISGMRQRATLLGGSLTAGPHDGNTWQVRAHIPLGAGKPTGGCVVTGTEDPLRVVRDAFVSMTRKMQEGT</sequence>
<gene>
    <name evidence="13" type="ORF">NWFMUON74_19940</name>
</gene>
<dbReference type="InterPro" id="IPR003594">
    <property type="entry name" value="HATPase_dom"/>
</dbReference>
<organism evidence="13 14">
    <name type="scientific">Nocardia wallacei</name>
    <dbReference type="NCBI Taxonomy" id="480035"/>
    <lineage>
        <taxon>Bacteria</taxon>
        <taxon>Bacillati</taxon>
        <taxon>Actinomycetota</taxon>
        <taxon>Actinomycetes</taxon>
        <taxon>Mycobacteriales</taxon>
        <taxon>Nocardiaceae</taxon>
        <taxon>Nocardia</taxon>
    </lineage>
</organism>
<keyword evidence="10" id="KW-0812">Transmembrane</keyword>
<dbReference type="PANTHER" id="PTHR24421:SF10">
    <property type="entry name" value="NITRATE_NITRITE SENSOR PROTEIN NARQ"/>
    <property type="match status" value="1"/>
</dbReference>
<evidence type="ECO:0000256" key="5">
    <source>
        <dbReference type="ARBA" id="ARBA00022741"/>
    </source>
</evidence>
<feature type="region of interest" description="Disordered" evidence="9">
    <location>
        <begin position="1"/>
        <end position="25"/>
    </location>
</feature>
<evidence type="ECO:0000256" key="4">
    <source>
        <dbReference type="ARBA" id="ARBA00022679"/>
    </source>
</evidence>
<evidence type="ECO:0000256" key="8">
    <source>
        <dbReference type="ARBA" id="ARBA00023012"/>
    </source>
</evidence>
<protein>
    <recommendedName>
        <fullName evidence="2">histidine kinase</fullName>
        <ecNumber evidence="2">2.7.13.3</ecNumber>
    </recommendedName>
</protein>
<evidence type="ECO:0000256" key="1">
    <source>
        <dbReference type="ARBA" id="ARBA00000085"/>
    </source>
</evidence>
<evidence type="ECO:0000256" key="10">
    <source>
        <dbReference type="SAM" id="Phobius"/>
    </source>
</evidence>
<keyword evidence="10" id="KW-1133">Transmembrane helix</keyword>
<dbReference type="InterPro" id="IPR036890">
    <property type="entry name" value="HATPase_C_sf"/>
</dbReference>
<keyword evidence="10" id="KW-0472">Membrane</keyword>
<keyword evidence="7" id="KW-0067">ATP-binding</keyword>
<dbReference type="Pfam" id="PF02518">
    <property type="entry name" value="HATPase_c"/>
    <property type="match status" value="1"/>
</dbReference>
<dbReference type="GeneID" id="80346556"/>
<feature type="transmembrane region" description="Helical" evidence="10">
    <location>
        <begin position="158"/>
        <end position="177"/>
    </location>
</feature>
<dbReference type="SUPFAM" id="SSF55874">
    <property type="entry name" value="ATPase domain of HSP90 chaperone/DNA topoisomerase II/histidine kinase"/>
    <property type="match status" value="1"/>
</dbReference>
<dbReference type="InterPro" id="IPR011712">
    <property type="entry name" value="Sig_transdc_His_kin_sub3_dim/P"/>
</dbReference>
<keyword evidence="4" id="KW-0808">Transferase</keyword>
<dbReference type="EMBL" id="AP023396">
    <property type="protein sequence ID" value="BCK54222.1"/>
    <property type="molecule type" value="Genomic_DNA"/>
</dbReference>
<dbReference type="CDD" id="cd16917">
    <property type="entry name" value="HATPase_UhpB-NarQ-NarX-like"/>
    <property type="match status" value="1"/>
</dbReference>
<dbReference type="AlphaFoldDB" id="A0A7G1KFZ2"/>
<dbReference type="Proteomes" id="UP000516173">
    <property type="component" value="Chromosome"/>
</dbReference>
<keyword evidence="14" id="KW-1185">Reference proteome</keyword>
<evidence type="ECO:0000313" key="13">
    <source>
        <dbReference type="EMBL" id="BCK54222.1"/>
    </source>
</evidence>
<comment type="catalytic activity">
    <reaction evidence="1">
        <text>ATP + protein L-histidine = ADP + protein N-phospho-L-histidine.</text>
        <dbReference type="EC" id="2.7.13.3"/>
    </reaction>
</comment>
<dbReference type="InterPro" id="IPR050482">
    <property type="entry name" value="Sensor_HK_TwoCompSys"/>
</dbReference>
<accession>A0A7G1KFZ2</accession>
<dbReference type="Gene3D" id="1.20.5.1930">
    <property type="match status" value="1"/>
</dbReference>
<feature type="transmembrane region" description="Helical" evidence="10">
    <location>
        <begin position="121"/>
        <end position="146"/>
    </location>
</feature>
<dbReference type="GO" id="GO:0005524">
    <property type="term" value="F:ATP binding"/>
    <property type="evidence" value="ECO:0007669"/>
    <property type="project" value="UniProtKB-KW"/>
</dbReference>
<dbReference type="EC" id="2.7.13.3" evidence="2"/>
<dbReference type="GO" id="GO:0000155">
    <property type="term" value="F:phosphorelay sensor kinase activity"/>
    <property type="evidence" value="ECO:0007669"/>
    <property type="project" value="InterPro"/>
</dbReference>
<keyword evidence="6" id="KW-0418">Kinase</keyword>
<dbReference type="KEGG" id="nwl:NWFMUON74_19940"/>
<feature type="transmembrane region" description="Helical" evidence="10">
    <location>
        <begin position="64"/>
        <end position="82"/>
    </location>
</feature>
<evidence type="ECO:0000259" key="11">
    <source>
        <dbReference type="Pfam" id="PF02518"/>
    </source>
</evidence>
<feature type="transmembrane region" description="Helical" evidence="10">
    <location>
        <begin position="89"/>
        <end position="109"/>
    </location>
</feature>
<evidence type="ECO:0000256" key="2">
    <source>
        <dbReference type="ARBA" id="ARBA00012438"/>
    </source>
</evidence>
<evidence type="ECO:0000256" key="6">
    <source>
        <dbReference type="ARBA" id="ARBA00022777"/>
    </source>
</evidence>
<feature type="transmembrane region" description="Helical" evidence="10">
    <location>
        <begin position="183"/>
        <end position="202"/>
    </location>
</feature>
<proteinExistence type="predicted"/>
<evidence type="ECO:0000256" key="3">
    <source>
        <dbReference type="ARBA" id="ARBA00022553"/>
    </source>
</evidence>
<dbReference type="PANTHER" id="PTHR24421">
    <property type="entry name" value="NITRATE/NITRITE SENSOR PROTEIN NARX-RELATED"/>
    <property type="match status" value="1"/>
</dbReference>
<dbReference type="GO" id="GO:0016020">
    <property type="term" value="C:membrane"/>
    <property type="evidence" value="ECO:0007669"/>
    <property type="project" value="InterPro"/>
</dbReference>
<feature type="domain" description="Signal transduction histidine kinase subgroup 3 dimerisation and phosphoacceptor" evidence="12">
    <location>
        <begin position="225"/>
        <end position="290"/>
    </location>
</feature>
<evidence type="ECO:0000313" key="14">
    <source>
        <dbReference type="Proteomes" id="UP000516173"/>
    </source>
</evidence>
<evidence type="ECO:0000256" key="7">
    <source>
        <dbReference type="ARBA" id="ARBA00022840"/>
    </source>
</evidence>
<name>A0A7G1KFZ2_9NOCA</name>
<dbReference type="GO" id="GO:0046983">
    <property type="term" value="F:protein dimerization activity"/>
    <property type="evidence" value="ECO:0007669"/>
    <property type="project" value="InterPro"/>
</dbReference>
<dbReference type="Gene3D" id="3.30.565.10">
    <property type="entry name" value="Histidine kinase-like ATPase, C-terminal domain"/>
    <property type="match status" value="1"/>
</dbReference>
<reference evidence="13 14" key="1">
    <citation type="submission" date="2020-08" db="EMBL/GenBank/DDBJ databases">
        <title>Genome Sequencing of Nocardia wallacei strain FMUON74 and assembly.</title>
        <authorList>
            <person name="Toyokawa M."/>
            <person name="Uesaka K."/>
        </authorList>
    </citation>
    <scope>NUCLEOTIDE SEQUENCE [LARGE SCALE GENOMIC DNA]</scope>
    <source>
        <strain evidence="13 14">FMUON74</strain>
    </source>
</reference>
<keyword evidence="3" id="KW-0597">Phosphoprotein</keyword>
<dbReference type="Pfam" id="PF07730">
    <property type="entry name" value="HisKA_3"/>
    <property type="match status" value="1"/>
</dbReference>
<evidence type="ECO:0000256" key="9">
    <source>
        <dbReference type="SAM" id="MobiDB-lite"/>
    </source>
</evidence>
<feature type="domain" description="Histidine kinase/HSP90-like ATPase" evidence="11">
    <location>
        <begin position="336"/>
        <end position="422"/>
    </location>
</feature>
<dbReference type="RefSeq" id="WP_187687513.1">
    <property type="nucleotide sequence ID" value="NZ_AP023396.1"/>
</dbReference>
<keyword evidence="5" id="KW-0547">Nucleotide-binding</keyword>